<name>A0A2I0ALV4_9ASPA</name>
<evidence type="ECO:0000313" key="2">
    <source>
        <dbReference type="EMBL" id="PKA56529.1"/>
    </source>
</evidence>
<sequence>MAGSGGQRSLVRSREEEEEEEEEVEIRGKKTRCEGYPTGVEMKIDRPVRDLDPEWLKKEIRRWARAVVRYARQLSRTLSSSSSSFRWRTSSLARDDADTAAASAGSRR</sequence>
<evidence type="ECO:0000313" key="3">
    <source>
        <dbReference type="Proteomes" id="UP000236161"/>
    </source>
</evidence>
<feature type="region of interest" description="Disordered" evidence="1">
    <location>
        <begin position="1"/>
        <end position="30"/>
    </location>
</feature>
<feature type="compositionally biased region" description="Low complexity" evidence="1">
    <location>
        <begin position="99"/>
        <end position="108"/>
    </location>
</feature>
<keyword evidence="3" id="KW-1185">Reference proteome</keyword>
<dbReference type="PANTHER" id="PTHR36484:SF2">
    <property type="entry name" value="OS01G0558700 PROTEIN"/>
    <property type="match status" value="1"/>
</dbReference>
<proteinExistence type="predicted"/>
<protein>
    <submittedName>
        <fullName evidence="2">Uncharacterized protein</fullName>
    </submittedName>
</protein>
<accession>A0A2I0ALV4</accession>
<dbReference type="OrthoDB" id="640098at2759"/>
<organism evidence="2 3">
    <name type="scientific">Apostasia shenzhenica</name>
    <dbReference type="NCBI Taxonomy" id="1088818"/>
    <lineage>
        <taxon>Eukaryota</taxon>
        <taxon>Viridiplantae</taxon>
        <taxon>Streptophyta</taxon>
        <taxon>Embryophyta</taxon>
        <taxon>Tracheophyta</taxon>
        <taxon>Spermatophyta</taxon>
        <taxon>Magnoliopsida</taxon>
        <taxon>Liliopsida</taxon>
        <taxon>Asparagales</taxon>
        <taxon>Orchidaceae</taxon>
        <taxon>Apostasioideae</taxon>
        <taxon>Apostasia</taxon>
    </lineage>
</organism>
<reference evidence="2 3" key="1">
    <citation type="journal article" date="2017" name="Nature">
        <title>The Apostasia genome and the evolution of orchids.</title>
        <authorList>
            <person name="Zhang G.Q."/>
            <person name="Liu K.W."/>
            <person name="Li Z."/>
            <person name="Lohaus R."/>
            <person name="Hsiao Y.Y."/>
            <person name="Niu S.C."/>
            <person name="Wang J.Y."/>
            <person name="Lin Y.C."/>
            <person name="Xu Q."/>
            <person name="Chen L.J."/>
            <person name="Yoshida K."/>
            <person name="Fujiwara S."/>
            <person name="Wang Z.W."/>
            <person name="Zhang Y.Q."/>
            <person name="Mitsuda N."/>
            <person name="Wang M."/>
            <person name="Liu G.H."/>
            <person name="Pecoraro L."/>
            <person name="Huang H.X."/>
            <person name="Xiao X.J."/>
            <person name="Lin M."/>
            <person name="Wu X.Y."/>
            <person name="Wu W.L."/>
            <person name="Chen Y.Y."/>
            <person name="Chang S.B."/>
            <person name="Sakamoto S."/>
            <person name="Ohme-Takagi M."/>
            <person name="Yagi M."/>
            <person name="Zeng S.J."/>
            <person name="Shen C.Y."/>
            <person name="Yeh C.M."/>
            <person name="Luo Y.B."/>
            <person name="Tsai W.C."/>
            <person name="Van de Peer Y."/>
            <person name="Liu Z.J."/>
        </authorList>
    </citation>
    <scope>NUCLEOTIDE SEQUENCE [LARGE SCALE GENOMIC DNA]</scope>
    <source>
        <strain evidence="3">cv. Shenzhen</strain>
        <tissue evidence="2">Stem</tissue>
    </source>
</reference>
<feature type="compositionally biased region" description="Low complexity" evidence="1">
    <location>
        <begin position="76"/>
        <end position="92"/>
    </location>
</feature>
<dbReference type="Proteomes" id="UP000236161">
    <property type="component" value="Unassembled WGS sequence"/>
</dbReference>
<dbReference type="PANTHER" id="PTHR36484">
    <property type="entry name" value="OS01G0558700 PROTEIN"/>
    <property type="match status" value="1"/>
</dbReference>
<evidence type="ECO:0000256" key="1">
    <source>
        <dbReference type="SAM" id="MobiDB-lite"/>
    </source>
</evidence>
<feature type="region of interest" description="Disordered" evidence="1">
    <location>
        <begin position="76"/>
        <end position="108"/>
    </location>
</feature>
<dbReference type="EMBL" id="KZ451971">
    <property type="protein sequence ID" value="PKA56529.1"/>
    <property type="molecule type" value="Genomic_DNA"/>
</dbReference>
<dbReference type="AlphaFoldDB" id="A0A2I0ALV4"/>
<gene>
    <name evidence="2" type="ORF">AXF42_Ash015302</name>
</gene>